<comment type="similarity">
    <text evidence="2">Belongs to the glycosyltransferase 2 family.</text>
</comment>
<evidence type="ECO:0000256" key="4">
    <source>
        <dbReference type="ARBA" id="ARBA00022679"/>
    </source>
</evidence>
<evidence type="ECO:0000313" key="7">
    <source>
        <dbReference type="EMBL" id="MBW9110950.1"/>
    </source>
</evidence>
<name>A0ABS7I0P3_9MICO</name>
<evidence type="ECO:0000313" key="8">
    <source>
        <dbReference type="Proteomes" id="UP000777440"/>
    </source>
</evidence>
<proteinExistence type="inferred from homology"/>
<dbReference type="Pfam" id="PF00535">
    <property type="entry name" value="Glycos_transf_2"/>
    <property type="match status" value="1"/>
</dbReference>
<dbReference type="EMBL" id="JAEUAX010000008">
    <property type="protein sequence ID" value="MBW9110950.1"/>
    <property type="molecule type" value="Genomic_DNA"/>
</dbReference>
<dbReference type="Gene3D" id="3.90.550.10">
    <property type="entry name" value="Spore Coat Polysaccharide Biosynthesis Protein SpsA, Chain A"/>
    <property type="match status" value="1"/>
</dbReference>
<comment type="caution">
    <text evidence="7">The sequence shown here is derived from an EMBL/GenBank/DDBJ whole genome shotgun (WGS) entry which is preliminary data.</text>
</comment>
<keyword evidence="4" id="KW-0808">Transferase</keyword>
<dbReference type="Pfam" id="PF02709">
    <property type="entry name" value="Glyco_transf_7C"/>
    <property type="match status" value="1"/>
</dbReference>
<dbReference type="CDD" id="cd04186">
    <property type="entry name" value="GT_2_like_c"/>
    <property type="match status" value="1"/>
</dbReference>
<accession>A0ABS7I0P3</accession>
<keyword evidence="8" id="KW-1185">Reference proteome</keyword>
<dbReference type="PANTHER" id="PTHR43179:SF12">
    <property type="entry name" value="GALACTOFURANOSYLTRANSFERASE GLFT2"/>
    <property type="match status" value="1"/>
</dbReference>
<dbReference type="RefSeq" id="WP_220340065.1">
    <property type="nucleotide sequence ID" value="NZ_JAEUAX010000008.1"/>
</dbReference>
<dbReference type="InterPro" id="IPR027791">
    <property type="entry name" value="Galactosyl_T_C"/>
</dbReference>
<reference evidence="7 8" key="1">
    <citation type="journal article" date="2021" name="MBio">
        <title>Poor Competitiveness of Bradyrhizobium in Pigeon Pea Root Colonization in Indian Soils.</title>
        <authorList>
            <person name="Chalasani D."/>
            <person name="Basu A."/>
            <person name="Pullabhotla S.V.S.R.N."/>
            <person name="Jorrin B."/>
            <person name="Neal A.L."/>
            <person name="Poole P.S."/>
            <person name="Podile A.R."/>
            <person name="Tkacz A."/>
        </authorList>
    </citation>
    <scope>NUCLEOTIDE SEQUENCE [LARGE SCALE GENOMIC DNA]</scope>
    <source>
        <strain evidence="7 8">HU12</strain>
    </source>
</reference>
<feature type="domain" description="Galactosyltransferase C-terminal" evidence="6">
    <location>
        <begin position="176"/>
        <end position="222"/>
    </location>
</feature>
<dbReference type="Proteomes" id="UP000777440">
    <property type="component" value="Unassembled WGS sequence"/>
</dbReference>
<gene>
    <name evidence="7" type="ORF">JNB61_14310</name>
</gene>
<dbReference type="InterPro" id="IPR029044">
    <property type="entry name" value="Nucleotide-diphossugar_trans"/>
</dbReference>
<sequence length="327" mass="35386">MPSTDVTVVIVNYETRDDTIACVASVLEHAGSLNEQVVVVDNGSRDGSAAALRAAHPGIDVVEAGENLGFARAVNRGAAVARGEFVLLLNPDAVMLEDSLPRMIAFARENPQYRIVGGRTLREDLTLEPSSCWGAPTLWSLTMYATMLSTVFKRSRVFDPESLGPWPRDTIREVPIITGCLLLIRREDFAKLGGMDEDFFLYGEDAEFSMRAAARGMARVVYPPAAIIHTVGGSSAGSSKGSMVLAGKVTYLEKTWPPRRAAVGVLLLKTGVAVRAALEAATRRPNRPWSTVWRRRADWGSGYPHAEAALFGRPLPQPAAESPTPAR</sequence>
<organism evidence="7 8">
    <name type="scientific">Microbacterium ureisolvens</name>
    <dbReference type="NCBI Taxonomy" id="2781186"/>
    <lineage>
        <taxon>Bacteria</taxon>
        <taxon>Bacillati</taxon>
        <taxon>Actinomycetota</taxon>
        <taxon>Actinomycetes</taxon>
        <taxon>Micrococcales</taxon>
        <taxon>Microbacteriaceae</taxon>
        <taxon>Microbacterium</taxon>
    </lineage>
</organism>
<dbReference type="PANTHER" id="PTHR43179">
    <property type="entry name" value="RHAMNOSYLTRANSFERASE WBBL"/>
    <property type="match status" value="1"/>
</dbReference>
<dbReference type="SUPFAM" id="SSF53448">
    <property type="entry name" value="Nucleotide-diphospho-sugar transferases"/>
    <property type="match status" value="1"/>
</dbReference>
<protein>
    <submittedName>
        <fullName evidence="7">Glycosyltransferase family 2 protein</fullName>
    </submittedName>
</protein>
<evidence type="ECO:0000256" key="2">
    <source>
        <dbReference type="ARBA" id="ARBA00006739"/>
    </source>
</evidence>
<dbReference type="InterPro" id="IPR001173">
    <property type="entry name" value="Glyco_trans_2-like"/>
</dbReference>
<evidence type="ECO:0000259" key="5">
    <source>
        <dbReference type="Pfam" id="PF00535"/>
    </source>
</evidence>
<evidence type="ECO:0000256" key="1">
    <source>
        <dbReference type="ARBA" id="ARBA00004776"/>
    </source>
</evidence>
<evidence type="ECO:0000259" key="6">
    <source>
        <dbReference type="Pfam" id="PF02709"/>
    </source>
</evidence>
<feature type="domain" description="Glycosyltransferase 2-like" evidence="5">
    <location>
        <begin position="7"/>
        <end position="132"/>
    </location>
</feature>
<comment type="pathway">
    <text evidence="1">Cell wall biogenesis; cell wall polysaccharide biosynthesis.</text>
</comment>
<evidence type="ECO:0000256" key="3">
    <source>
        <dbReference type="ARBA" id="ARBA00022676"/>
    </source>
</evidence>
<keyword evidence="3" id="KW-0328">Glycosyltransferase</keyword>